<evidence type="ECO:0000256" key="7">
    <source>
        <dbReference type="ARBA" id="ARBA00023163"/>
    </source>
</evidence>
<dbReference type="PANTHER" id="PTHR42713:SF3">
    <property type="entry name" value="TRANSCRIPTIONAL REGULATORY PROTEIN HPTR"/>
    <property type="match status" value="1"/>
</dbReference>
<evidence type="ECO:0000256" key="1">
    <source>
        <dbReference type="ARBA" id="ARBA00004496"/>
    </source>
</evidence>
<keyword evidence="6" id="KW-0238">DNA-binding</keyword>
<evidence type="ECO:0000256" key="8">
    <source>
        <dbReference type="PROSITE-ProRule" id="PRU00169"/>
    </source>
</evidence>
<evidence type="ECO:0000256" key="3">
    <source>
        <dbReference type="ARBA" id="ARBA00022553"/>
    </source>
</evidence>
<evidence type="ECO:0000313" key="12">
    <source>
        <dbReference type="Proteomes" id="UP001300012"/>
    </source>
</evidence>
<sequence length="557" mass="64441">MYKLILVEDEEDVRESVVQEIDWAQYGFEVVDKAENGKEALDMIEKWLPDVVVTDIKMPFMDGMQLSEWIRDKYPTTKIIILTGFDEFEYAQKAVKMHIDEYVLKPFSAEELIHALIKIKLLLDEEMAQKENVQALQEHYRQSLPVLREVFLASLINRRLRGSEIEEKSLNYNVNLQGRSFLLSVLSIDNPEWQEDSANNQQQAQAHNQAASQSLKYSRDNELKWFAVLNISEEIFNRVNQGLVFLHHDYIVLLTVDGDADRESVMKRTLAILDEIRQNIEKYLKFTVTIGVGTVTEDITNISYSHKDAIFALDYRLILGNNRVICIDDVEKRFVEKLRFDELKEHALIRCIKVGTLQELREIIEDLFHGIADTQVSIKDYQIYLLEILTAILKAAKAADIDLDATLGSDFNPFAEVNQFTNLQEAKQWITGLCSKLMNNIVSDRQSAYKSLVDKAKEYTRLNFQESDISITKVCQYLHISTGYFSGIFKKETKMTFVGYLMQIRMEAAKELLRTTDLRTLDIAERVGYSEPNYFSFSFRKHVGVSPKEYRSSSRDG</sequence>
<dbReference type="Gene3D" id="3.40.50.2300">
    <property type="match status" value="1"/>
</dbReference>
<keyword evidence="12" id="KW-1185">Reference proteome</keyword>
<dbReference type="Pfam" id="PF12833">
    <property type="entry name" value="HTH_18"/>
    <property type="match status" value="1"/>
</dbReference>
<dbReference type="Pfam" id="PF00072">
    <property type="entry name" value="Response_reg"/>
    <property type="match status" value="1"/>
</dbReference>
<dbReference type="InterPro" id="IPR051552">
    <property type="entry name" value="HptR"/>
</dbReference>
<feature type="domain" description="HTH araC/xylS-type" evidence="9">
    <location>
        <begin position="454"/>
        <end position="553"/>
    </location>
</feature>
<proteinExistence type="predicted"/>
<dbReference type="Gene3D" id="1.10.10.60">
    <property type="entry name" value="Homeodomain-like"/>
    <property type="match status" value="2"/>
</dbReference>
<dbReference type="CDD" id="cd17536">
    <property type="entry name" value="REC_YesN-like"/>
    <property type="match status" value="1"/>
</dbReference>
<keyword evidence="4" id="KW-0902">Two-component regulatory system</keyword>
<keyword evidence="2" id="KW-0963">Cytoplasm</keyword>
<dbReference type="Proteomes" id="UP001300012">
    <property type="component" value="Unassembled WGS sequence"/>
</dbReference>
<dbReference type="InterPro" id="IPR041522">
    <property type="entry name" value="CdaR_GGDEF"/>
</dbReference>
<dbReference type="SUPFAM" id="SSF52172">
    <property type="entry name" value="CheY-like"/>
    <property type="match status" value="1"/>
</dbReference>
<dbReference type="InterPro" id="IPR020449">
    <property type="entry name" value="Tscrpt_reg_AraC-type_HTH"/>
</dbReference>
<reference evidence="11 12" key="1">
    <citation type="submission" date="2022-08" db="EMBL/GenBank/DDBJ databases">
        <title>Paenibacillus endoradicis sp. nov., Paenibacillus radicibacter sp. nov and Paenibacillus pararadicis sp. nov., three cold-adapted plant growth-promoting bacteria isolated from root of Larix gmelinii in Great Khingan.</title>
        <authorList>
            <person name="Xue H."/>
        </authorList>
    </citation>
    <scope>NUCLEOTIDE SEQUENCE [LARGE SCALE GENOMIC DNA]</scope>
    <source>
        <strain evidence="11 12">N5-1-1-5</strain>
    </source>
</reference>
<dbReference type="PROSITE" id="PS01124">
    <property type="entry name" value="HTH_ARAC_FAMILY_2"/>
    <property type="match status" value="1"/>
</dbReference>
<feature type="domain" description="Response regulatory" evidence="10">
    <location>
        <begin position="3"/>
        <end position="120"/>
    </location>
</feature>
<dbReference type="PANTHER" id="PTHR42713">
    <property type="entry name" value="HISTIDINE KINASE-RELATED"/>
    <property type="match status" value="1"/>
</dbReference>
<keyword evidence="7" id="KW-0804">Transcription</keyword>
<gene>
    <name evidence="11" type="ORF">NV381_08295</name>
</gene>
<feature type="modified residue" description="4-aspartylphosphate" evidence="8">
    <location>
        <position position="55"/>
    </location>
</feature>
<evidence type="ECO:0000256" key="5">
    <source>
        <dbReference type="ARBA" id="ARBA00023015"/>
    </source>
</evidence>
<dbReference type="PRINTS" id="PR00032">
    <property type="entry name" value="HTHARAC"/>
</dbReference>
<evidence type="ECO:0000259" key="10">
    <source>
        <dbReference type="PROSITE" id="PS50110"/>
    </source>
</evidence>
<dbReference type="InterPro" id="IPR009057">
    <property type="entry name" value="Homeodomain-like_sf"/>
</dbReference>
<evidence type="ECO:0000313" key="11">
    <source>
        <dbReference type="EMBL" id="MCR8631198.1"/>
    </source>
</evidence>
<dbReference type="InterPro" id="IPR018060">
    <property type="entry name" value="HTH_AraC"/>
</dbReference>
<dbReference type="InterPro" id="IPR011006">
    <property type="entry name" value="CheY-like_superfamily"/>
</dbReference>
<accession>A0ABT1YG49</accession>
<dbReference type="SMART" id="SM00448">
    <property type="entry name" value="REC"/>
    <property type="match status" value="1"/>
</dbReference>
<dbReference type="EMBL" id="JANQBD010000005">
    <property type="protein sequence ID" value="MCR8631198.1"/>
    <property type="molecule type" value="Genomic_DNA"/>
</dbReference>
<dbReference type="InterPro" id="IPR001789">
    <property type="entry name" value="Sig_transdc_resp-reg_receiver"/>
</dbReference>
<evidence type="ECO:0000256" key="6">
    <source>
        <dbReference type="ARBA" id="ARBA00023125"/>
    </source>
</evidence>
<evidence type="ECO:0000259" key="9">
    <source>
        <dbReference type="PROSITE" id="PS01124"/>
    </source>
</evidence>
<evidence type="ECO:0000256" key="2">
    <source>
        <dbReference type="ARBA" id="ARBA00022490"/>
    </source>
</evidence>
<comment type="subcellular location">
    <subcellularLocation>
        <location evidence="1">Cytoplasm</location>
    </subcellularLocation>
</comment>
<keyword evidence="5" id="KW-0805">Transcription regulation</keyword>
<name>A0ABT1YG49_9BACL</name>
<dbReference type="PROSITE" id="PS50110">
    <property type="entry name" value="RESPONSE_REGULATORY"/>
    <property type="match status" value="1"/>
</dbReference>
<evidence type="ECO:0000256" key="4">
    <source>
        <dbReference type="ARBA" id="ARBA00023012"/>
    </source>
</evidence>
<dbReference type="SUPFAM" id="SSF46689">
    <property type="entry name" value="Homeodomain-like"/>
    <property type="match status" value="1"/>
</dbReference>
<dbReference type="RefSeq" id="WP_258212805.1">
    <property type="nucleotide sequence ID" value="NZ_JANQBD010000005.1"/>
</dbReference>
<keyword evidence="3 8" id="KW-0597">Phosphoprotein</keyword>
<dbReference type="SMART" id="SM00342">
    <property type="entry name" value="HTH_ARAC"/>
    <property type="match status" value="1"/>
</dbReference>
<comment type="caution">
    <text evidence="11">The sequence shown here is derived from an EMBL/GenBank/DDBJ whole genome shotgun (WGS) entry which is preliminary data.</text>
</comment>
<organism evidence="11 12">
    <name type="scientific">Paenibacillus radicis</name>
    <name type="common">ex Xue et al. 2023</name>
    <dbReference type="NCBI Taxonomy" id="2972489"/>
    <lineage>
        <taxon>Bacteria</taxon>
        <taxon>Bacillati</taxon>
        <taxon>Bacillota</taxon>
        <taxon>Bacilli</taxon>
        <taxon>Bacillales</taxon>
        <taxon>Paenibacillaceae</taxon>
        <taxon>Paenibacillus</taxon>
    </lineage>
</organism>
<protein>
    <submittedName>
        <fullName evidence="11">Response regulator</fullName>
    </submittedName>
</protein>
<dbReference type="Pfam" id="PF17853">
    <property type="entry name" value="GGDEF_2"/>
    <property type="match status" value="1"/>
</dbReference>